<dbReference type="OrthoDB" id="2592522at2759"/>
<dbReference type="AlphaFoldDB" id="A0A8K0JR80"/>
<proteinExistence type="predicted"/>
<evidence type="ECO:0000313" key="2">
    <source>
        <dbReference type="Proteomes" id="UP000812966"/>
    </source>
</evidence>
<keyword evidence="2" id="KW-1185">Reference proteome</keyword>
<reference evidence="1" key="1">
    <citation type="submission" date="2020-04" db="EMBL/GenBank/DDBJ databases">
        <title>Analysis of mating type loci in Filobasidium floriforme.</title>
        <authorList>
            <person name="Nowrousian M."/>
        </authorList>
    </citation>
    <scope>NUCLEOTIDE SEQUENCE</scope>
    <source>
        <strain evidence="1">CBS 6242</strain>
    </source>
</reference>
<evidence type="ECO:0000313" key="1">
    <source>
        <dbReference type="EMBL" id="KAG7571079.1"/>
    </source>
</evidence>
<organism evidence="1 2">
    <name type="scientific">Filobasidium floriforme</name>
    <dbReference type="NCBI Taxonomy" id="5210"/>
    <lineage>
        <taxon>Eukaryota</taxon>
        <taxon>Fungi</taxon>
        <taxon>Dikarya</taxon>
        <taxon>Basidiomycota</taxon>
        <taxon>Agaricomycotina</taxon>
        <taxon>Tremellomycetes</taxon>
        <taxon>Filobasidiales</taxon>
        <taxon>Filobasidiaceae</taxon>
        <taxon>Filobasidium</taxon>
    </lineage>
</organism>
<name>A0A8K0JR80_9TREE</name>
<gene>
    <name evidence="1" type="ORF">FFLO_01043</name>
</gene>
<dbReference type="Proteomes" id="UP000812966">
    <property type="component" value="Unassembled WGS sequence"/>
</dbReference>
<dbReference type="EMBL" id="JABELV010000012">
    <property type="protein sequence ID" value="KAG7571079.1"/>
    <property type="molecule type" value="Genomic_DNA"/>
</dbReference>
<comment type="caution">
    <text evidence="1">The sequence shown here is derived from an EMBL/GenBank/DDBJ whole genome shotgun (WGS) entry which is preliminary data.</text>
</comment>
<protein>
    <submittedName>
        <fullName evidence="1">Uncharacterized protein</fullName>
    </submittedName>
</protein>
<sequence length="513" mass="56797">MAVDMDIRHPKWEVEVQALRSDSSSMTGRYKLEEDGWQVTKCEVSYVPLGGNEVPPEPIVLPRMSEVLSSYLARYIGIVNTYQLEQLSLNNNDINDEEGEDDDSVLSIPFAEETESLALQAERVIIAFGENVAQIALLDKRMKKVEFQATSTSTSTEPATPRPLTVEELDGERNWFVEAEEVGRMVDETSVSLPGNVHRPKLRSVFPQFRLFSAESMPSPTCSLQPLPKSHGPVALSQYVKKNQADDVQGMEVDQPRQDASRLDSSGWMLEIDEEIVVGQDLFSDSTGAVDLPQSASAGRGGTDIAELLVTELKSPNQIEFSHRPTRSDRRTQRYVNMRGGIPGFKVSRFALPRASSAVAEVAPIRQALQRALWLNRLYTSCFKPSMRSNQPASTVIDGGEKALDADLELLMSGETLPTTELSVTVQRTTGSLQLSFALPAQPKSPTLQMAVVTITPLIAGASDVDFDIRFEIRPSSPEGLDIDCRAAKIELIKATYDVPRWLEWLDVVVRSR</sequence>
<accession>A0A8K0JR80</accession>